<accession>A0AAX4ICG8</accession>
<proteinExistence type="predicted"/>
<evidence type="ECO:0000256" key="6">
    <source>
        <dbReference type="ARBA" id="ARBA00023163"/>
    </source>
</evidence>
<evidence type="ECO:0000256" key="2">
    <source>
        <dbReference type="ARBA" id="ARBA00022723"/>
    </source>
</evidence>
<comment type="subcellular location">
    <subcellularLocation>
        <location evidence="1">Nucleus</location>
    </subcellularLocation>
</comment>
<reference evidence="11" key="1">
    <citation type="journal article" date="2023" name="bioRxiv">
        <title>Complete genome of the Medicago anthracnose fungus, Colletotrichum destructivum, reveals a mini-chromosome-like region within a core chromosome.</title>
        <authorList>
            <person name="Lapalu N."/>
            <person name="Simon A."/>
            <person name="Lu A."/>
            <person name="Plaumann P.-L."/>
            <person name="Amselem J."/>
            <person name="Pigne S."/>
            <person name="Auger A."/>
            <person name="Koch C."/>
            <person name="Dallery J.-F."/>
            <person name="O'Connell R.J."/>
        </authorList>
    </citation>
    <scope>NUCLEOTIDE SEQUENCE [LARGE SCALE GENOMIC DNA]</scope>
    <source>
        <strain evidence="11">CBS 520.97</strain>
    </source>
</reference>
<dbReference type="PANTHER" id="PTHR46179">
    <property type="entry name" value="ZINC FINGER PROTEIN"/>
    <property type="match status" value="1"/>
</dbReference>
<keyword evidence="11" id="KW-1185">Reference proteome</keyword>
<keyword evidence="2" id="KW-0479">Metal-binding</keyword>
<dbReference type="GeneID" id="87942262"/>
<feature type="domain" description="C2H2-type" evidence="9">
    <location>
        <begin position="208"/>
        <end position="233"/>
    </location>
</feature>
<dbReference type="SMART" id="SM00355">
    <property type="entry name" value="ZnF_C2H2"/>
    <property type="match status" value="3"/>
</dbReference>
<keyword evidence="4" id="KW-0862">Zinc</keyword>
<dbReference type="PANTHER" id="PTHR46179:SF13">
    <property type="entry name" value="C2H2-TYPE DOMAIN-CONTAINING PROTEIN"/>
    <property type="match status" value="1"/>
</dbReference>
<evidence type="ECO:0000259" key="9">
    <source>
        <dbReference type="PROSITE" id="PS50157"/>
    </source>
</evidence>
<dbReference type="SUPFAM" id="SSF57667">
    <property type="entry name" value="beta-beta-alpha zinc fingers"/>
    <property type="match status" value="1"/>
</dbReference>
<dbReference type="EMBL" id="CP137307">
    <property type="protein sequence ID" value="WQF80745.1"/>
    <property type="molecule type" value="Genomic_DNA"/>
</dbReference>
<keyword evidence="3 8" id="KW-0863">Zinc-finger</keyword>
<sequence>MDEQSFQYHSHSAHKIKAYAGVEQQRPVGSDFDLVLNPLYLEWFHPTLYSDSLASNYQALFYPATSSGPMSHYRPDHLVDANRSQMFTPSPAENMMAPTVQTTPSWEIWNTSEAESSSPADEKCEEDEVWEPKDLRRMGYLDAGGNWRCRFEGCRSPRVFVRACDLRKHFRGHEKYFFCAETPCAGAGVGFATRKDYERHMGSHRPTIECPHPDCGRIFSRKDNMRDHFKKIHLRLSNNLFPKPCRRPRRGQAAKVADSKG</sequence>
<dbReference type="AlphaFoldDB" id="A0AAX4ICG8"/>
<dbReference type="GO" id="GO:0008270">
    <property type="term" value="F:zinc ion binding"/>
    <property type="evidence" value="ECO:0007669"/>
    <property type="project" value="UniProtKB-KW"/>
</dbReference>
<dbReference type="InterPro" id="IPR036236">
    <property type="entry name" value="Znf_C2H2_sf"/>
</dbReference>
<dbReference type="PROSITE" id="PS00028">
    <property type="entry name" value="ZINC_FINGER_C2H2_1"/>
    <property type="match status" value="1"/>
</dbReference>
<evidence type="ECO:0000256" key="3">
    <source>
        <dbReference type="ARBA" id="ARBA00022771"/>
    </source>
</evidence>
<dbReference type="RefSeq" id="XP_062777969.1">
    <property type="nucleotide sequence ID" value="XM_062921918.1"/>
</dbReference>
<dbReference type="GO" id="GO:0005634">
    <property type="term" value="C:nucleus"/>
    <property type="evidence" value="ECO:0007669"/>
    <property type="project" value="UniProtKB-SubCell"/>
</dbReference>
<organism evidence="10 11">
    <name type="scientific">Colletotrichum destructivum</name>
    <dbReference type="NCBI Taxonomy" id="34406"/>
    <lineage>
        <taxon>Eukaryota</taxon>
        <taxon>Fungi</taxon>
        <taxon>Dikarya</taxon>
        <taxon>Ascomycota</taxon>
        <taxon>Pezizomycotina</taxon>
        <taxon>Sordariomycetes</taxon>
        <taxon>Hypocreomycetidae</taxon>
        <taxon>Glomerellales</taxon>
        <taxon>Glomerellaceae</taxon>
        <taxon>Colletotrichum</taxon>
        <taxon>Colletotrichum destructivum species complex</taxon>
    </lineage>
</organism>
<dbReference type="Pfam" id="PF00096">
    <property type="entry name" value="zf-C2H2"/>
    <property type="match status" value="1"/>
</dbReference>
<dbReference type="InterPro" id="IPR051061">
    <property type="entry name" value="Zinc_finger_trans_reg"/>
</dbReference>
<evidence type="ECO:0000256" key="4">
    <source>
        <dbReference type="ARBA" id="ARBA00022833"/>
    </source>
</evidence>
<evidence type="ECO:0000256" key="8">
    <source>
        <dbReference type="PROSITE-ProRule" id="PRU00042"/>
    </source>
</evidence>
<evidence type="ECO:0000256" key="5">
    <source>
        <dbReference type="ARBA" id="ARBA00023015"/>
    </source>
</evidence>
<dbReference type="Gene3D" id="3.30.160.60">
    <property type="entry name" value="Classic Zinc Finger"/>
    <property type="match status" value="1"/>
</dbReference>
<dbReference type="InterPro" id="IPR013087">
    <property type="entry name" value="Znf_C2H2_type"/>
</dbReference>
<name>A0AAX4ICG8_9PEZI</name>
<dbReference type="GO" id="GO:0006357">
    <property type="term" value="P:regulation of transcription by RNA polymerase II"/>
    <property type="evidence" value="ECO:0007669"/>
    <property type="project" value="TreeGrafter"/>
</dbReference>
<evidence type="ECO:0000313" key="10">
    <source>
        <dbReference type="EMBL" id="WQF80745.1"/>
    </source>
</evidence>
<gene>
    <name evidence="10" type="ORF">CDEST_05759</name>
</gene>
<evidence type="ECO:0000256" key="7">
    <source>
        <dbReference type="ARBA" id="ARBA00023242"/>
    </source>
</evidence>
<dbReference type="PROSITE" id="PS50157">
    <property type="entry name" value="ZINC_FINGER_C2H2_2"/>
    <property type="match status" value="1"/>
</dbReference>
<dbReference type="Proteomes" id="UP001322277">
    <property type="component" value="Chromosome 3"/>
</dbReference>
<evidence type="ECO:0000256" key="1">
    <source>
        <dbReference type="ARBA" id="ARBA00004123"/>
    </source>
</evidence>
<keyword evidence="6" id="KW-0804">Transcription</keyword>
<protein>
    <submittedName>
        <fullName evidence="10">Zinc finger C2H2-type</fullName>
    </submittedName>
</protein>
<dbReference type="KEGG" id="cdet:87942262"/>
<keyword evidence="5" id="KW-0805">Transcription regulation</keyword>
<keyword evidence="7" id="KW-0539">Nucleus</keyword>
<evidence type="ECO:0000313" key="11">
    <source>
        <dbReference type="Proteomes" id="UP001322277"/>
    </source>
</evidence>